<evidence type="ECO:0000313" key="1">
    <source>
        <dbReference type="EMBL" id="KAJ1098345.1"/>
    </source>
</evidence>
<organism evidence="1 2">
    <name type="scientific">Pleurodeles waltl</name>
    <name type="common">Iberian ribbed newt</name>
    <dbReference type="NCBI Taxonomy" id="8319"/>
    <lineage>
        <taxon>Eukaryota</taxon>
        <taxon>Metazoa</taxon>
        <taxon>Chordata</taxon>
        <taxon>Craniata</taxon>
        <taxon>Vertebrata</taxon>
        <taxon>Euteleostomi</taxon>
        <taxon>Amphibia</taxon>
        <taxon>Batrachia</taxon>
        <taxon>Caudata</taxon>
        <taxon>Salamandroidea</taxon>
        <taxon>Salamandridae</taxon>
        <taxon>Pleurodelinae</taxon>
        <taxon>Pleurodeles</taxon>
    </lineage>
</organism>
<accession>A0AAV7MDW3</accession>
<dbReference type="Proteomes" id="UP001066276">
    <property type="component" value="Chromosome 10"/>
</dbReference>
<name>A0AAV7MDW3_PLEWA</name>
<comment type="caution">
    <text evidence="1">The sequence shown here is derived from an EMBL/GenBank/DDBJ whole genome shotgun (WGS) entry which is preliminary data.</text>
</comment>
<sequence>MILGDHRGLNRGAGKEGVTSPVLRQGSLCQACAELRALHGARGSRDVDEEISGAVRAASSLKRALWTLLMLEMGTRVGVR</sequence>
<gene>
    <name evidence="1" type="ORF">NDU88_003460</name>
</gene>
<dbReference type="EMBL" id="JANPWB010000014">
    <property type="protein sequence ID" value="KAJ1098345.1"/>
    <property type="molecule type" value="Genomic_DNA"/>
</dbReference>
<keyword evidence="2" id="KW-1185">Reference proteome</keyword>
<protein>
    <submittedName>
        <fullName evidence="1">Uncharacterized protein</fullName>
    </submittedName>
</protein>
<proteinExistence type="predicted"/>
<evidence type="ECO:0000313" key="2">
    <source>
        <dbReference type="Proteomes" id="UP001066276"/>
    </source>
</evidence>
<reference evidence="1" key="1">
    <citation type="journal article" date="2022" name="bioRxiv">
        <title>Sequencing and chromosome-scale assembly of the giantPleurodeles waltlgenome.</title>
        <authorList>
            <person name="Brown T."/>
            <person name="Elewa A."/>
            <person name="Iarovenko S."/>
            <person name="Subramanian E."/>
            <person name="Araus A.J."/>
            <person name="Petzold A."/>
            <person name="Susuki M."/>
            <person name="Suzuki K.-i.T."/>
            <person name="Hayashi T."/>
            <person name="Toyoda A."/>
            <person name="Oliveira C."/>
            <person name="Osipova E."/>
            <person name="Leigh N.D."/>
            <person name="Simon A."/>
            <person name="Yun M.H."/>
        </authorList>
    </citation>
    <scope>NUCLEOTIDE SEQUENCE</scope>
    <source>
        <strain evidence="1">20211129_DDA</strain>
        <tissue evidence="1">Liver</tissue>
    </source>
</reference>
<dbReference type="AlphaFoldDB" id="A0AAV7MDW3"/>